<evidence type="ECO:0000256" key="1">
    <source>
        <dbReference type="ARBA" id="ARBA00004141"/>
    </source>
</evidence>
<feature type="domain" description="ABC transmembrane type-2" evidence="6">
    <location>
        <begin position="139"/>
        <end position="367"/>
    </location>
</feature>
<organism evidence="7 8">
    <name type="scientific">Cohnella silvisoli</name>
    <dbReference type="NCBI Taxonomy" id="2873699"/>
    <lineage>
        <taxon>Bacteria</taxon>
        <taxon>Bacillati</taxon>
        <taxon>Bacillota</taxon>
        <taxon>Bacilli</taxon>
        <taxon>Bacillales</taxon>
        <taxon>Paenibacillaceae</taxon>
        <taxon>Cohnella</taxon>
    </lineage>
</organism>
<keyword evidence="2 5" id="KW-0812">Transmembrane</keyword>
<evidence type="ECO:0000313" key="8">
    <source>
        <dbReference type="Proteomes" id="UP001493487"/>
    </source>
</evidence>
<protein>
    <submittedName>
        <fullName evidence="7">ABC transporter permease</fullName>
    </submittedName>
</protein>
<evidence type="ECO:0000256" key="5">
    <source>
        <dbReference type="SAM" id="Phobius"/>
    </source>
</evidence>
<dbReference type="InterPro" id="IPR052902">
    <property type="entry name" value="ABC-2_transporter"/>
</dbReference>
<keyword evidence="4 5" id="KW-0472">Membrane</keyword>
<dbReference type="InterPro" id="IPR047817">
    <property type="entry name" value="ABC2_TM_bact-type"/>
</dbReference>
<feature type="transmembrane region" description="Helical" evidence="5">
    <location>
        <begin position="285"/>
        <end position="304"/>
    </location>
</feature>
<feature type="transmembrane region" description="Helical" evidence="5">
    <location>
        <begin position="252"/>
        <end position="273"/>
    </location>
</feature>
<feature type="transmembrane region" description="Helical" evidence="5">
    <location>
        <begin position="174"/>
        <end position="193"/>
    </location>
</feature>
<evidence type="ECO:0000256" key="2">
    <source>
        <dbReference type="ARBA" id="ARBA00022692"/>
    </source>
</evidence>
<keyword evidence="3 5" id="KW-1133">Transmembrane helix</keyword>
<accession>A0ABV1L086</accession>
<comment type="subcellular location">
    <subcellularLocation>
        <location evidence="1">Membrane</location>
        <topology evidence="1">Multi-pass membrane protein</topology>
    </subcellularLocation>
</comment>
<evidence type="ECO:0000256" key="4">
    <source>
        <dbReference type="ARBA" id="ARBA00023136"/>
    </source>
</evidence>
<evidence type="ECO:0000313" key="7">
    <source>
        <dbReference type="EMBL" id="MEQ4485182.1"/>
    </source>
</evidence>
<keyword evidence="8" id="KW-1185">Reference proteome</keyword>
<dbReference type="PANTHER" id="PTHR43027">
    <property type="entry name" value="DOXORUBICIN RESISTANCE ABC TRANSPORTER PERMEASE PROTEIN DRRC-RELATED"/>
    <property type="match status" value="1"/>
</dbReference>
<feature type="transmembrane region" description="Helical" evidence="5">
    <location>
        <begin position="214"/>
        <end position="246"/>
    </location>
</feature>
<sequence length="372" mass="40969">MSNGKQLNKLFGAQIKMMFREKQVWFWNLFFPIILMALFMVIFGGGGSGEFKAKIAVVKQQSNATSDMLETHLRQVSVFEWKSEQPVSKEQADTWIKDKDVDAVIILPESENNKALQLVVNKENEKNATTQAIGGILDQFIQQTNFEVAGVQPTFKLDMNSVSNGSEDLSYVDFLLTGMIALSVAQGGLFGLVDMVEMRRKGLLKRLRMTPVKMGLFGLAGMMVRFVLGIVQIVILAAIGVFGFGANLHLDFPTLIVAFFIGALSFNAIGYLFSSFSKSLEAYMGMANIASFLMMFLSGIFFATSGLPEWLQPVTHALPLTYFVNGMRDGMVYGSGIATSEFWTGIGVLALWGAAAFAIGTLIYRKGKVEVR</sequence>
<feature type="transmembrane region" description="Helical" evidence="5">
    <location>
        <begin position="342"/>
        <end position="364"/>
    </location>
</feature>
<feature type="transmembrane region" description="Helical" evidence="5">
    <location>
        <begin position="24"/>
        <end position="43"/>
    </location>
</feature>
<evidence type="ECO:0000259" key="6">
    <source>
        <dbReference type="PROSITE" id="PS51012"/>
    </source>
</evidence>
<dbReference type="Pfam" id="PF12698">
    <property type="entry name" value="ABC2_membrane_3"/>
    <property type="match status" value="1"/>
</dbReference>
<proteinExistence type="predicted"/>
<comment type="caution">
    <text evidence="7">The sequence shown here is derived from an EMBL/GenBank/DDBJ whole genome shotgun (WGS) entry which is preliminary data.</text>
</comment>
<dbReference type="Proteomes" id="UP001493487">
    <property type="component" value="Unassembled WGS sequence"/>
</dbReference>
<gene>
    <name evidence="7" type="ORF">QJS35_22590</name>
</gene>
<name>A0ABV1L086_9BACL</name>
<dbReference type="RefSeq" id="WP_232187384.1">
    <property type="nucleotide sequence ID" value="NZ_JAIOAP010000012.1"/>
</dbReference>
<reference evidence="7 8" key="1">
    <citation type="journal article" date="2023" name="Genome Announc.">
        <title>Pan-Genome Analyses of the Genus Cohnella and Proposal of the Novel Species Cohnella silvisoli sp. nov., Isolated from Forest Soil.</title>
        <authorList>
            <person name="Wang C."/>
            <person name="Mao L."/>
            <person name="Bao G."/>
            <person name="Zhu H."/>
        </authorList>
    </citation>
    <scope>NUCLEOTIDE SEQUENCE [LARGE SCALE GENOMIC DNA]</scope>
    <source>
        <strain evidence="7 8">NL03-T5-1</strain>
    </source>
</reference>
<dbReference type="InterPro" id="IPR013525">
    <property type="entry name" value="ABC2_TM"/>
</dbReference>
<evidence type="ECO:0000256" key="3">
    <source>
        <dbReference type="ARBA" id="ARBA00022989"/>
    </source>
</evidence>
<dbReference type="EMBL" id="JASKHM010000014">
    <property type="protein sequence ID" value="MEQ4485182.1"/>
    <property type="molecule type" value="Genomic_DNA"/>
</dbReference>
<dbReference type="PROSITE" id="PS51012">
    <property type="entry name" value="ABC_TM2"/>
    <property type="match status" value="1"/>
</dbReference>
<dbReference type="PANTHER" id="PTHR43027:SF1">
    <property type="entry name" value="DOXORUBICIN RESISTANCE ABC TRANSPORTER PERMEASE PROTEIN DRRC-RELATED"/>
    <property type="match status" value="1"/>
</dbReference>